<accession>A0A1E4SHM1</accession>
<feature type="compositionally biased region" description="Low complexity" evidence="7">
    <location>
        <begin position="357"/>
        <end position="374"/>
    </location>
</feature>
<keyword evidence="4" id="KW-0805">Transcription regulation</keyword>
<dbReference type="Pfam" id="PF03909">
    <property type="entry name" value="BSD"/>
    <property type="match status" value="1"/>
</dbReference>
<evidence type="ECO:0000256" key="6">
    <source>
        <dbReference type="ARBA" id="ARBA00023242"/>
    </source>
</evidence>
<evidence type="ECO:0000256" key="3">
    <source>
        <dbReference type="ARBA" id="ARBA00022737"/>
    </source>
</evidence>
<evidence type="ECO:0000256" key="1">
    <source>
        <dbReference type="ARBA" id="ARBA00004123"/>
    </source>
</evidence>
<evidence type="ECO:0000256" key="7">
    <source>
        <dbReference type="SAM" id="MobiDB-lite"/>
    </source>
</evidence>
<proteinExistence type="inferred from homology"/>
<dbReference type="GeneID" id="30981780"/>
<evidence type="ECO:0000256" key="4">
    <source>
        <dbReference type="ARBA" id="ARBA00023015"/>
    </source>
</evidence>
<dbReference type="SUPFAM" id="SSF50729">
    <property type="entry name" value="PH domain-like"/>
    <property type="match status" value="1"/>
</dbReference>
<protein>
    <recommendedName>
        <fullName evidence="8">BSD domain-containing protein</fullName>
    </recommendedName>
</protein>
<dbReference type="InterPro" id="IPR035925">
    <property type="entry name" value="BSD_dom_sf"/>
</dbReference>
<organism evidence="9 10">
    <name type="scientific">Suhomyces tanzawaensis NRRL Y-17324</name>
    <dbReference type="NCBI Taxonomy" id="984487"/>
    <lineage>
        <taxon>Eukaryota</taxon>
        <taxon>Fungi</taxon>
        <taxon>Dikarya</taxon>
        <taxon>Ascomycota</taxon>
        <taxon>Saccharomycotina</taxon>
        <taxon>Pichiomycetes</taxon>
        <taxon>Debaryomycetaceae</taxon>
        <taxon>Suhomyces</taxon>
    </lineage>
</organism>
<sequence>MDSVSGACSVDKLSGMVSIREDVTPLIVEWKAIDRLKTISIPLNSLNNLQATKEGSPKMILKIVYKIGNQEEKSIRLTFNNRPTMNNIKDSLQTIVARQRTIIKDLPGPPSSAGTPGASGSPGTPTAPSTPGTPAPPQASTLGSSSMSSDSLSDANLLKNLQLQQKLLLEDRNLRNIFTQSVMNFKLSPTIFWSSRLNQLRTYALTISQHRGPYNVLSTIKPVATSDNQVNVNVTRETINEIFDTYPIIKKAFKDLVPVKISEGEFWSRFFNSKLFRRLRGDKINTSNDRGDVVLDKYLYIDQDFNEDDGTSEPVRKKPDIRVNKFIDILGNEDDNSSKLGNRPDMTMRFSEDGEKLSQSQGSGGSPQLQRRGSTVIAGQENEMIILMKNMNKLSSKMVNMSQDIQNQPEEHSGVSQYDFTDELNLHDLNEIEDPHFIRLNIDPDLENKKIGPQATGESPGGTPAIASKLDPQTLKDFILSNQFAESASGLDLTDTYKSKNDEIEKTSNEILQLVKQNFRTHKLITKEYTAGESVAKNLIPESLIQEIITYNMTIVEFLSHFWKLFLGGNNPNQLKKIFVSLKNCQNDLNALKERSIKSFGEIELVKTNDKLKDKIIKDFHNCISPMEIGLEKACEEYVKAVKKEQEKEKELNENGKRALEV</sequence>
<evidence type="ECO:0000313" key="9">
    <source>
        <dbReference type="EMBL" id="ODV79008.1"/>
    </source>
</evidence>
<dbReference type="InterPro" id="IPR005607">
    <property type="entry name" value="BSD_dom"/>
</dbReference>
<evidence type="ECO:0000256" key="5">
    <source>
        <dbReference type="ARBA" id="ARBA00023163"/>
    </source>
</evidence>
<dbReference type="SUPFAM" id="SSF140383">
    <property type="entry name" value="BSD domain-like"/>
    <property type="match status" value="2"/>
</dbReference>
<feature type="compositionally biased region" description="Low complexity" evidence="7">
    <location>
        <begin position="138"/>
        <end position="151"/>
    </location>
</feature>
<dbReference type="Pfam" id="PF08567">
    <property type="entry name" value="PH_TFIIH"/>
    <property type="match status" value="1"/>
</dbReference>
<comment type="subcellular location">
    <subcellularLocation>
        <location evidence="1">Nucleus</location>
    </subcellularLocation>
</comment>
<name>A0A1E4SHM1_9ASCO</name>
<dbReference type="AlphaFoldDB" id="A0A1E4SHM1"/>
<dbReference type="SMART" id="SM00751">
    <property type="entry name" value="BSD"/>
    <property type="match status" value="2"/>
</dbReference>
<keyword evidence="3" id="KW-0677">Repeat</keyword>
<dbReference type="GO" id="GO:0006351">
    <property type="term" value="P:DNA-templated transcription"/>
    <property type="evidence" value="ECO:0007669"/>
    <property type="project" value="InterPro"/>
</dbReference>
<feature type="domain" description="BSD" evidence="8">
    <location>
        <begin position="226"/>
        <end position="278"/>
    </location>
</feature>
<feature type="region of interest" description="Disordered" evidence="7">
    <location>
        <begin position="334"/>
        <end position="374"/>
    </location>
</feature>
<evidence type="ECO:0000313" key="10">
    <source>
        <dbReference type="Proteomes" id="UP000094285"/>
    </source>
</evidence>
<dbReference type="InterPro" id="IPR013876">
    <property type="entry name" value="TFIIH_BTF_p62_N"/>
</dbReference>
<dbReference type="GO" id="GO:0000439">
    <property type="term" value="C:transcription factor TFIIH core complex"/>
    <property type="evidence" value="ECO:0007669"/>
    <property type="project" value="InterPro"/>
</dbReference>
<dbReference type="PROSITE" id="PS50858">
    <property type="entry name" value="BSD"/>
    <property type="match status" value="1"/>
</dbReference>
<dbReference type="PANTHER" id="PTHR12856">
    <property type="entry name" value="TRANSCRIPTION INITIATION FACTOR IIH-RELATED"/>
    <property type="match status" value="1"/>
</dbReference>
<dbReference type="RefSeq" id="XP_020064130.1">
    <property type="nucleotide sequence ID" value="XM_020207643.1"/>
</dbReference>
<keyword evidence="10" id="KW-1185">Reference proteome</keyword>
<dbReference type="InterPro" id="IPR011993">
    <property type="entry name" value="PH-like_dom_sf"/>
</dbReference>
<dbReference type="Proteomes" id="UP000094285">
    <property type="component" value="Unassembled WGS sequence"/>
</dbReference>
<feature type="compositionally biased region" description="Low complexity" evidence="7">
    <location>
        <begin position="111"/>
        <end position="130"/>
    </location>
</feature>
<keyword evidence="5" id="KW-0804">Transcription</keyword>
<feature type="region of interest" description="Disordered" evidence="7">
    <location>
        <begin position="104"/>
        <end position="151"/>
    </location>
</feature>
<dbReference type="CDD" id="cd13229">
    <property type="entry name" value="PH_TFIIH"/>
    <property type="match status" value="1"/>
</dbReference>
<comment type="similarity">
    <text evidence="2">Belongs to the TFB1 family.</text>
</comment>
<dbReference type="STRING" id="984487.A0A1E4SHM1"/>
<gene>
    <name evidence="9" type="ORF">CANTADRAFT_26089</name>
</gene>
<dbReference type="OrthoDB" id="360521at2759"/>
<dbReference type="Gene3D" id="2.30.29.30">
    <property type="entry name" value="Pleckstrin-homology domain (PH domain)/Phosphotyrosine-binding domain (PTB)"/>
    <property type="match status" value="1"/>
</dbReference>
<dbReference type="InterPro" id="IPR027079">
    <property type="entry name" value="Tfb1/GTF2H1"/>
</dbReference>
<evidence type="ECO:0000259" key="8">
    <source>
        <dbReference type="PROSITE" id="PS50858"/>
    </source>
</evidence>
<keyword evidence="6" id="KW-0539">Nucleus</keyword>
<dbReference type="Gene3D" id="1.10.3970.10">
    <property type="entry name" value="BSD domain"/>
    <property type="match status" value="1"/>
</dbReference>
<dbReference type="GO" id="GO:0006289">
    <property type="term" value="P:nucleotide-excision repair"/>
    <property type="evidence" value="ECO:0007669"/>
    <property type="project" value="InterPro"/>
</dbReference>
<evidence type="ECO:0000256" key="2">
    <source>
        <dbReference type="ARBA" id="ARBA00009448"/>
    </source>
</evidence>
<dbReference type="EMBL" id="KV453912">
    <property type="protein sequence ID" value="ODV79008.1"/>
    <property type="molecule type" value="Genomic_DNA"/>
</dbReference>
<reference evidence="10" key="1">
    <citation type="submission" date="2016-05" db="EMBL/GenBank/DDBJ databases">
        <title>Comparative genomics of biotechnologically important yeasts.</title>
        <authorList>
            <consortium name="DOE Joint Genome Institute"/>
            <person name="Riley R."/>
            <person name="Haridas S."/>
            <person name="Wolfe K.H."/>
            <person name="Lopes M.R."/>
            <person name="Hittinger C.T."/>
            <person name="Goker M."/>
            <person name="Salamov A."/>
            <person name="Wisecaver J."/>
            <person name="Long T.M."/>
            <person name="Aerts A.L."/>
            <person name="Barry K."/>
            <person name="Choi C."/>
            <person name="Clum A."/>
            <person name="Coughlan A.Y."/>
            <person name="Deshpande S."/>
            <person name="Douglass A.P."/>
            <person name="Hanson S.J."/>
            <person name="Klenk H.-P."/>
            <person name="Labutti K."/>
            <person name="Lapidus A."/>
            <person name="Lindquist E."/>
            <person name="Lipzen A."/>
            <person name="Meier-Kolthoff J.P."/>
            <person name="Ohm R.A."/>
            <person name="Otillar R.P."/>
            <person name="Pangilinan J."/>
            <person name="Peng Y."/>
            <person name="Rokas A."/>
            <person name="Rosa C.A."/>
            <person name="Scheuner C."/>
            <person name="Sibirny A.A."/>
            <person name="Slot J.C."/>
            <person name="Stielow J.B."/>
            <person name="Sun H."/>
            <person name="Kurtzman C.P."/>
            <person name="Blackwell M."/>
            <person name="Grigoriev I.V."/>
            <person name="Jeffries T.W."/>
        </authorList>
    </citation>
    <scope>NUCLEOTIDE SEQUENCE [LARGE SCALE GENOMIC DNA]</scope>
    <source>
        <strain evidence="10">NRRL Y-17324</strain>
    </source>
</reference>